<organism evidence="1 2">
    <name type="scientific">Pseudocercospora eumusae</name>
    <dbReference type="NCBI Taxonomy" id="321146"/>
    <lineage>
        <taxon>Eukaryota</taxon>
        <taxon>Fungi</taxon>
        <taxon>Dikarya</taxon>
        <taxon>Ascomycota</taxon>
        <taxon>Pezizomycotina</taxon>
        <taxon>Dothideomycetes</taxon>
        <taxon>Dothideomycetidae</taxon>
        <taxon>Mycosphaerellales</taxon>
        <taxon>Mycosphaerellaceae</taxon>
        <taxon>Pseudocercospora</taxon>
    </lineage>
</organism>
<accession>A0A139HQM2</accession>
<evidence type="ECO:0000313" key="2">
    <source>
        <dbReference type="Proteomes" id="UP000070133"/>
    </source>
</evidence>
<dbReference type="Proteomes" id="UP000070133">
    <property type="component" value="Unassembled WGS sequence"/>
</dbReference>
<evidence type="ECO:0000313" key="1">
    <source>
        <dbReference type="EMBL" id="KXT04693.1"/>
    </source>
</evidence>
<reference evidence="1 2" key="1">
    <citation type="submission" date="2015-07" db="EMBL/GenBank/DDBJ databases">
        <title>Comparative genomics of the Sigatoka disease complex on banana suggests a link between parallel evolutionary changes in Pseudocercospora fijiensis and Pseudocercospora eumusae and increased virulence on the banana host.</title>
        <authorList>
            <person name="Chang T.-C."/>
            <person name="Salvucci A."/>
            <person name="Crous P.W."/>
            <person name="Stergiopoulos I."/>
        </authorList>
    </citation>
    <scope>NUCLEOTIDE SEQUENCE [LARGE SCALE GENOMIC DNA]</scope>
    <source>
        <strain evidence="1 2">CBS 114824</strain>
    </source>
</reference>
<dbReference type="EMBL" id="LFZN01000019">
    <property type="protein sequence ID" value="KXT04693.1"/>
    <property type="molecule type" value="Genomic_DNA"/>
</dbReference>
<protein>
    <submittedName>
        <fullName evidence="1">Uncharacterized protein</fullName>
    </submittedName>
</protein>
<name>A0A139HQM2_9PEZI</name>
<keyword evidence="2" id="KW-1185">Reference proteome</keyword>
<gene>
    <name evidence="1" type="ORF">AC578_2139</name>
</gene>
<sequence length="132" mass="14675">MLGENGLVQRVEMRVRELNGDWTPAPPPFLAPESTTIAGDAADHHTLLNRPPRHTLITNHHSLERLEDVSHALAASTTVVIAFLPSDFQRRPAYSNGPGVKRDSISHRLEVDKSRSRNLHQHIVLTHATTCV</sequence>
<comment type="caution">
    <text evidence="1">The sequence shown here is derived from an EMBL/GenBank/DDBJ whole genome shotgun (WGS) entry which is preliminary data.</text>
</comment>
<dbReference type="AlphaFoldDB" id="A0A139HQM2"/>
<proteinExistence type="predicted"/>